<comment type="cofactor">
    <cofactor evidence="1">
        <name>Mn(2+)</name>
        <dbReference type="ChEBI" id="CHEBI:29035"/>
    </cofactor>
</comment>
<feature type="compositionally biased region" description="Low complexity" evidence="9">
    <location>
        <begin position="881"/>
        <end position="904"/>
    </location>
</feature>
<dbReference type="Proteomes" id="UP000076874">
    <property type="component" value="Unassembled WGS sequence"/>
</dbReference>
<protein>
    <submittedName>
        <fullName evidence="11">Decapping enzyme</fullName>
    </submittedName>
</protein>
<dbReference type="PROSITE" id="PS51462">
    <property type="entry name" value="NUDIX"/>
    <property type="match status" value="1"/>
</dbReference>
<dbReference type="Gene3D" id="1.10.10.1050">
    <property type="entry name" value="Dcp2, box A domain"/>
    <property type="match status" value="1"/>
</dbReference>
<evidence type="ECO:0000256" key="2">
    <source>
        <dbReference type="ARBA" id="ARBA00004496"/>
    </source>
</evidence>
<comment type="caution">
    <text evidence="11">The sequence shown here is derived from an EMBL/GenBank/DDBJ whole genome shotgun (WGS) entry which is preliminary data.</text>
</comment>
<feature type="compositionally biased region" description="Low complexity" evidence="9">
    <location>
        <begin position="645"/>
        <end position="669"/>
    </location>
</feature>
<dbReference type="AlphaFoldDB" id="A0A167QX28"/>
<keyword evidence="5" id="KW-0479">Metal-binding</keyword>
<proteinExistence type="inferred from homology"/>
<feature type="domain" description="Nudix hydrolase" evidence="10">
    <location>
        <begin position="90"/>
        <end position="228"/>
    </location>
</feature>
<evidence type="ECO:0000313" key="12">
    <source>
        <dbReference type="Proteomes" id="UP000076874"/>
    </source>
</evidence>
<dbReference type="Gene3D" id="3.90.79.10">
    <property type="entry name" value="Nucleoside Triphosphate Pyrophosphohydrolase"/>
    <property type="match status" value="1"/>
</dbReference>
<dbReference type="GO" id="GO:0000184">
    <property type="term" value="P:nuclear-transcribed mRNA catabolic process, nonsense-mediated decay"/>
    <property type="evidence" value="ECO:0007669"/>
    <property type="project" value="InterPro"/>
</dbReference>
<evidence type="ECO:0000259" key="10">
    <source>
        <dbReference type="PROSITE" id="PS51462"/>
    </source>
</evidence>
<dbReference type="EMBL" id="AZHD01000013">
    <property type="protein sequence ID" value="OAA58052.1"/>
    <property type="molecule type" value="Genomic_DNA"/>
</dbReference>
<evidence type="ECO:0000313" key="11">
    <source>
        <dbReference type="EMBL" id="OAA58052.1"/>
    </source>
</evidence>
<feature type="region of interest" description="Disordered" evidence="9">
    <location>
        <begin position="853"/>
        <end position="1059"/>
    </location>
</feature>
<dbReference type="InterPro" id="IPR007722">
    <property type="entry name" value="DCP2_BoxA"/>
</dbReference>
<keyword evidence="7" id="KW-0694">RNA-binding</keyword>
<dbReference type="SUPFAM" id="SSF140586">
    <property type="entry name" value="Dcp2 domain-like"/>
    <property type="match status" value="1"/>
</dbReference>
<dbReference type="GO" id="GO:0030145">
    <property type="term" value="F:manganese ion binding"/>
    <property type="evidence" value="ECO:0007669"/>
    <property type="project" value="InterPro"/>
</dbReference>
<dbReference type="InterPro" id="IPR015797">
    <property type="entry name" value="NUDIX_hydrolase-like_dom_sf"/>
</dbReference>
<feature type="compositionally biased region" description="Basic and acidic residues" evidence="9">
    <location>
        <begin position="978"/>
        <end position="988"/>
    </location>
</feature>
<feature type="region of interest" description="Disordered" evidence="9">
    <location>
        <begin position="464"/>
        <end position="566"/>
    </location>
</feature>
<feature type="region of interest" description="Disordered" evidence="9">
    <location>
        <begin position="642"/>
        <end position="735"/>
    </location>
</feature>
<dbReference type="CDD" id="cd03672">
    <property type="entry name" value="NUDIX_Dcp2p_Nudt20"/>
    <property type="match status" value="1"/>
</dbReference>
<dbReference type="GO" id="GO:0003723">
    <property type="term" value="F:RNA binding"/>
    <property type="evidence" value="ECO:0007669"/>
    <property type="project" value="UniProtKB-KW"/>
</dbReference>
<sequence length="1075" mass="115975">MKFEDWLDDLCVRFIINLPEADLTSMARICFLVEEAHWFYEDFIRPLDNSLPSMTLRNFCLAIFQRCPLLAPFPIENHIRAFEEFLKYKISVPVRGAILLNETMDLALLVKGWKKGAHWSFPKGKINMDEDDLDCAIREVAEETGFDVRAAGLVPPPEDVKYIETTFRDQQLRLYVFRNVPVDTYFEPKTRKEISKIQWYRIADLPSYRKKNNNANNANNANSSNNINNHHPHHHNHNHSQSHHPGHETDDPASVPNANKFYMVAPFVGPLRKWVALQKKKDAMLAGHGHLAPQMSLTEDVLTEDETSAQPEPEQFLQRSEAPESILENASRELQRLLKVQPLSTNRSVQAPAGDVDAAAPSGFFDSNQNKANALLAVLQKGSSATQRSKADGPQGSIAPEPHTPLEHNYTYYGQAPQPHAPHPHHHHAQYPSSVSHPQQPPPPPFHLQMALAGHGENAHTQAYNQYGAPRPNPPQQLPQQLPHRQNQQYQQQQQQQQQYQQRQAQVTYQQPAEPGFNPNVFAAGAQNYPPPYALAGGGHAQGSAASGQPPPPPPVPLLHPQPLPPTVQKALFTRESLASPDGSAAVAAAAGRQINIMPPPPPPQHRGQQPPLSNHAASLLQVFKSDEGGRHTESRTSADAFGWQEQQQQQQQRRQQQPQQQPQQHQQQNLQSFGVNQGHHLHGARPQPGPQHRYPSHATASPPTAAPFTGQPLPGSGNNNYQHVPAPQSAAGPTSFNNNNNMVPRSVQQTEQQRNALLGIFKQQSSPRSTAVPGAPQPATSHYGKQGAAVLPGGGGDVGPRLSRSVYVETLSTSPAMEAAAAVTAAARTNGGPGAAHPDANSLPFGAMSLLTRPAGAEGGSGSQGPAAPLQAQSAATSQSPPYAAAAHHGGPPASSASAGASSIVDLLRREPSGTHVAGGPQSAVTGRRPQQQPQQQQHPPHQQHQQPSYTNLGYPVQAATQPPPPPPLPLLHLSGRRPDAHPEQKQKLLALFGQQPPLAPPPPASVSSQGSASIDPMAVASGTGTGKGKAREGSESGAAAANLHGSRRGSQTPISPADRSFLLGYLASVAGAQ</sequence>
<dbReference type="PROSITE" id="PS00893">
    <property type="entry name" value="NUDIX_BOX"/>
    <property type="match status" value="1"/>
</dbReference>
<evidence type="ECO:0000256" key="8">
    <source>
        <dbReference type="ARBA" id="ARBA00023211"/>
    </source>
</evidence>
<keyword evidence="8" id="KW-0464">Manganese</keyword>
<name>A0A167QX28_9HYPO</name>
<dbReference type="GO" id="GO:0000932">
    <property type="term" value="C:P-body"/>
    <property type="evidence" value="ECO:0007669"/>
    <property type="project" value="TreeGrafter"/>
</dbReference>
<organism evidence="11 12">
    <name type="scientific">Niveomyces insectorum RCEF 264</name>
    <dbReference type="NCBI Taxonomy" id="1081102"/>
    <lineage>
        <taxon>Eukaryota</taxon>
        <taxon>Fungi</taxon>
        <taxon>Dikarya</taxon>
        <taxon>Ascomycota</taxon>
        <taxon>Pezizomycotina</taxon>
        <taxon>Sordariomycetes</taxon>
        <taxon>Hypocreomycetidae</taxon>
        <taxon>Hypocreales</taxon>
        <taxon>Cordycipitaceae</taxon>
        <taxon>Niveomyces</taxon>
    </lineage>
</organism>
<keyword evidence="4" id="KW-0963">Cytoplasm</keyword>
<evidence type="ECO:0000256" key="5">
    <source>
        <dbReference type="ARBA" id="ARBA00022723"/>
    </source>
</evidence>
<evidence type="ECO:0000256" key="4">
    <source>
        <dbReference type="ARBA" id="ARBA00022490"/>
    </source>
</evidence>
<feature type="compositionally biased region" description="Pro residues" evidence="9">
    <location>
        <begin position="549"/>
        <end position="566"/>
    </location>
</feature>
<feature type="compositionally biased region" description="Basic residues" evidence="9">
    <location>
        <begin position="230"/>
        <end position="244"/>
    </location>
</feature>
<dbReference type="SUPFAM" id="SSF55811">
    <property type="entry name" value="Nudix"/>
    <property type="match status" value="1"/>
</dbReference>
<feature type="compositionally biased region" description="Low complexity" evidence="9">
    <location>
        <begin position="213"/>
        <end position="229"/>
    </location>
</feature>
<dbReference type="InterPro" id="IPR036189">
    <property type="entry name" value="DCP2_BoxA_sf"/>
</dbReference>
<dbReference type="InterPro" id="IPR044099">
    <property type="entry name" value="Dcp2_NUDIX"/>
</dbReference>
<comment type="subcellular location">
    <subcellularLocation>
        <location evidence="2">Cytoplasm</location>
    </subcellularLocation>
</comment>
<dbReference type="GO" id="GO:0140933">
    <property type="term" value="F:5'-(N(7)-methylguanosine 5'-triphospho)-[mRNA] hydrolase activity"/>
    <property type="evidence" value="ECO:0007669"/>
    <property type="project" value="InterPro"/>
</dbReference>
<evidence type="ECO:0000256" key="3">
    <source>
        <dbReference type="ARBA" id="ARBA00005279"/>
    </source>
</evidence>
<feature type="compositionally biased region" description="Low complexity" evidence="9">
    <location>
        <begin position="697"/>
        <end position="708"/>
    </location>
</feature>
<dbReference type="PANTHER" id="PTHR23114:SF17">
    <property type="entry name" value="M7GPPPN-MRNA HYDROLASE"/>
    <property type="match status" value="1"/>
</dbReference>
<keyword evidence="6" id="KW-0378">Hydrolase</keyword>
<keyword evidence="12" id="KW-1185">Reference proteome</keyword>
<evidence type="ECO:0000256" key="1">
    <source>
        <dbReference type="ARBA" id="ARBA00001936"/>
    </source>
</evidence>
<dbReference type="STRING" id="1081102.A0A167QX28"/>
<dbReference type="Pfam" id="PF00293">
    <property type="entry name" value="NUDIX"/>
    <property type="match status" value="1"/>
</dbReference>
<feature type="compositionally biased region" description="Low complexity" evidence="9">
    <location>
        <begin position="931"/>
        <end position="949"/>
    </location>
</feature>
<dbReference type="GO" id="GO:0000290">
    <property type="term" value="P:deadenylation-dependent decapping of nuclear-transcribed mRNA"/>
    <property type="evidence" value="ECO:0007669"/>
    <property type="project" value="InterPro"/>
</dbReference>
<dbReference type="PANTHER" id="PTHR23114">
    <property type="entry name" value="M7GPPPN-MRNA HYDROLASE"/>
    <property type="match status" value="1"/>
</dbReference>
<dbReference type="InterPro" id="IPR000086">
    <property type="entry name" value="NUDIX_hydrolase_dom"/>
</dbReference>
<reference evidence="11 12" key="1">
    <citation type="journal article" date="2016" name="Genome Biol. Evol.">
        <title>Divergent and convergent evolution of fungal pathogenicity.</title>
        <authorList>
            <person name="Shang Y."/>
            <person name="Xiao G."/>
            <person name="Zheng P."/>
            <person name="Cen K."/>
            <person name="Zhan S."/>
            <person name="Wang C."/>
        </authorList>
    </citation>
    <scope>NUCLEOTIDE SEQUENCE [LARGE SCALE GENOMIC DNA]</scope>
    <source>
        <strain evidence="11 12">RCEF 264</strain>
    </source>
</reference>
<accession>A0A167QX28</accession>
<dbReference type="InterPro" id="IPR020084">
    <property type="entry name" value="NUDIX_hydrolase_CS"/>
</dbReference>
<dbReference type="Pfam" id="PF05026">
    <property type="entry name" value="DCP2"/>
    <property type="match status" value="1"/>
</dbReference>
<evidence type="ECO:0000256" key="9">
    <source>
        <dbReference type="SAM" id="MobiDB-lite"/>
    </source>
</evidence>
<feature type="region of interest" description="Disordered" evidence="9">
    <location>
        <begin position="385"/>
        <end position="450"/>
    </location>
</feature>
<gene>
    <name evidence="11" type="ORF">SPI_06937</name>
</gene>
<feature type="region of interest" description="Disordered" evidence="9">
    <location>
        <begin position="766"/>
        <end position="785"/>
    </location>
</feature>
<evidence type="ECO:0000256" key="7">
    <source>
        <dbReference type="ARBA" id="ARBA00022884"/>
    </source>
</evidence>
<evidence type="ECO:0000256" key="6">
    <source>
        <dbReference type="ARBA" id="ARBA00022801"/>
    </source>
</evidence>
<feature type="compositionally biased region" description="Low complexity" evidence="9">
    <location>
        <begin position="478"/>
        <end position="512"/>
    </location>
</feature>
<comment type="similarity">
    <text evidence="3">Belongs to the Nudix hydrolase family. DCP2 subfamily.</text>
</comment>
<dbReference type="SMART" id="SM01125">
    <property type="entry name" value="DCP2"/>
    <property type="match status" value="1"/>
</dbReference>
<feature type="region of interest" description="Disordered" evidence="9">
    <location>
        <begin position="210"/>
        <end position="257"/>
    </location>
</feature>
<dbReference type="OrthoDB" id="18996at2759"/>